<proteinExistence type="predicted"/>
<name>A0A7U2F4G4_PHANO</name>
<accession>A0A7U2F4G4</accession>
<reference evidence="3" key="1">
    <citation type="journal article" date="2021" name="BMC Genomics">
        <title>Chromosome-level genome assembly and manually-curated proteome of model necrotroph Parastagonospora nodorum Sn15 reveals a genome-wide trove of candidate effector homologs, and redundancy of virulence-related functions within an accessory chromosome.</title>
        <authorList>
            <person name="Bertazzoni S."/>
            <person name="Jones D.A.B."/>
            <person name="Phan H.T."/>
            <person name="Tan K.-C."/>
            <person name="Hane J.K."/>
        </authorList>
    </citation>
    <scope>NUCLEOTIDE SEQUENCE [LARGE SCALE GENOMIC DNA]</scope>
    <source>
        <strain evidence="3">SN15 / ATCC MYA-4574 / FGSC 10173)</strain>
    </source>
</reference>
<keyword evidence="3" id="KW-1185">Reference proteome</keyword>
<gene>
    <name evidence="2" type="ORF">JI435_303290</name>
</gene>
<dbReference type="EMBL" id="CP069030">
    <property type="protein sequence ID" value="QRC98543.1"/>
    <property type="molecule type" value="Genomic_DNA"/>
</dbReference>
<sequence length="158" mass="17962">MSQKQLSELERRALINTAKIQALSKHNSQLTQQANVQAEPIARLDHEFDIKEERNMPSTRPRPQSTPLPQEPRATPFYVLARTAPSLELNFLIQGLQGEPMEFAVNRVDMAFLLEQTLKRRGWKDATVQMGVLDFAKVSMMKVRFENGDGEVGILNDN</sequence>
<evidence type="ECO:0000313" key="3">
    <source>
        <dbReference type="Proteomes" id="UP000663193"/>
    </source>
</evidence>
<dbReference type="OrthoDB" id="3689975at2759"/>
<dbReference type="Proteomes" id="UP000663193">
    <property type="component" value="Chromosome 8"/>
</dbReference>
<evidence type="ECO:0000256" key="1">
    <source>
        <dbReference type="SAM" id="MobiDB-lite"/>
    </source>
</evidence>
<organism evidence="2 3">
    <name type="scientific">Phaeosphaeria nodorum (strain SN15 / ATCC MYA-4574 / FGSC 10173)</name>
    <name type="common">Glume blotch fungus</name>
    <name type="synonym">Parastagonospora nodorum</name>
    <dbReference type="NCBI Taxonomy" id="321614"/>
    <lineage>
        <taxon>Eukaryota</taxon>
        <taxon>Fungi</taxon>
        <taxon>Dikarya</taxon>
        <taxon>Ascomycota</taxon>
        <taxon>Pezizomycotina</taxon>
        <taxon>Dothideomycetes</taxon>
        <taxon>Pleosporomycetidae</taxon>
        <taxon>Pleosporales</taxon>
        <taxon>Pleosporineae</taxon>
        <taxon>Phaeosphaeriaceae</taxon>
        <taxon>Parastagonospora</taxon>
    </lineage>
</organism>
<protein>
    <submittedName>
        <fullName evidence="2">Uncharacterized protein</fullName>
    </submittedName>
</protein>
<evidence type="ECO:0000313" key="2">
    <source>
        <dbReference type="EMBL" id="QRC98543.1"/>
    </source>
</evidence>
<dbReference type="AlphaFoldDB" id="A0A7U2F4G4"/>
<feature type="region of interest" description="Disordered" evidence="1">
    <location>
        <begin position="51"/>
        <end position="73"/>
    </location>
</feature>
<dbReference type="VEuPathDB" id="FungiDB:JI435_303290"/>